<comment type="caution">
    <text evidence="4">The sequence shown here is derived from an EMBL/GenBank/DDBJ whole genome shotgun (WGS) entry which is preliminary data.</text>
</comment>
<dbReference type="InterPro" id="IPR046347">
    <property type="entry name" value="bZIP_sf"/>
</dbReference>
<evidence type="ECO:0000313" key="4">
    <source>
        <dbReference type="EMBL" id="KAJ7367020.1"/>
    </source>
</evidence>
<dbReference type="SUPFAM" id="SSF57959">
    <property type="entry name" value="Leucine zipper domain"/>
    <property type="match status" value="1"/>
</dbReference>
<evidence type="ECO:0000256" key="2">
    <source>
        <dbReference type="SAM" id="MobiDB-lite"/>
    </source>
</evidence>
<dbReference type="GO" id="GO:0003700">
    <property type="term" value="F:DNA-binding transcription factor activity"/>
    <property type="evidence" value="ECO:0007669"/>
    <property type="project" value="InterPro"/>
</dbReference>
<name>A0AAD7ASD5_9AGAR</name>
<evidence type="ECO:0000313" key="5">
    <source>
        <dbReference type="Proteomes" id="UP001218218"/>
    </source>
</evidence>
<keyword evidence="5" id="KW-1185">Reference proteome</keyword>
<evidence type="ECO:0000256" key="1">
    <source>
        <dbReference type="SAM" id="Coils"/>
    </source>
</evidence>
<feature type="compositionally biased region" description="Low complexity" evidence="2">
    <location>
        <begin position="119"/>
        <end position="132"/>
    </location>
</feature>
<feature type="compositionally biased region" description="Polar residues" evidence="2">
    <location>
        <begin position="349"/>
        <end position="358"/>
    </location>
</feature>
<reference evidence="4" key="1">
    <citation type="submission" date="2023-03" db="EMBL/GenBank/DDBJ databases">
        <title>Massive genome expansion in bonnet fungi (Mycena s.s.) driven by repeated elements and novel gene families across ecological guilds.</title>
        <authorList>
            <consortium name="Lawrence Berkeley National Laboratory"/>
            <person name="Harder C.B."/>
            <person name="Miyauchi S."/>
            <person name="Viragh M."/>
            <person name="Kuo A."/>
            <person name="Thoen E."/>
            <person name="Andreopoulos B."/>
            <person name="Lu D."/>
            <person name="Skrede I."/>
            <person name="Drula E."/>
            <person name="Henrissat B."/>
            <person name="Morin E."/>
            <person name="Kohler A."/>
            <person name="Barry K."/>
            <person name="LaButti K."/>
            <person name="Morin E."/>
            <person name="Salamov A."/>
            <person name="Lipzen A."/>
            <person name="Mereny Z."/>
            <person name="Hegedus B."/>
            <person name="Baldrian P."/>
            <person name="Stursova M."/>
            <person name="Weitz H."/>
            <person name="Taylor A."/>
            <person name="Grigoriev I.V."/>
            <person name="Nagy L.G."/>
            <person name="Martin F."/>
            <person name="Kauserud H."/>
        </authorList>
    </citation>
    <scope>NUCLEOTIDE SEQUENCE</scope>
    <source>
        <strain evidence="4">CBHHK002</strain>
    </source>
</reference>
<sequence length="510" mass="55393">MHMNTDPSCSKWASSSSLASAMGCSSSPHVDWRSSPMLSSTASDDTDDLEQPQLTSDCRRRPHSPVPPFPTISPLTSPNVAIPFPANNTNTTKSKDVPPVVNLASFRPPSPAPRFNGFPNSPLESPLSSSSPDQHVAINSNSTRPRTLKVYNHGLPQNLPPAPRPIAHRSASNNNSPPQQPSFNFVRDNYLNMLAQKPTDTTVAPAAVTSHQALADIDRLTASPEWQSLGDAFPAFDSPEEPLLADPNDWVNEPLFSDASPFLTSPLDASYDDFGTSPMETPYSSFLGTPSLTDLDLESPLIAGFNDDLDLFGAASAFPTVEVTAAAPKPKLPASNKLWTFSPSTPALSSIEPSTVPTKSAPVIPPAPAPSRRRSNVTGTRKNLTPAALIPLDAPTQKRTYITPSVTSRKAVPDAIVKKRLHSVAFSDDKDDEELAELSPTASEAEIIEYKRRQNTLAARKSRKRKLEHQQALEDEVQQLNKQLTMWRERAMMAQELLRNSGVDLPFEGE</sequence>
<dbReference type="EMBL" id="JARIHO010000002">
    <property type="protein sequence ID" value="KAJ7367020.1"/>
    <property type="molecule type" value="Genomic_DNA"/>
</dbReference>
<dbReference type="Proteomes" id="UP001218218">
    <property type="component" value="Unassembled WGS sequence"/>
</dbReference>
<proteinExistence type="predicted"/>
<evidence type="ECO:0000259" key="3">
    <source>
        <dbReference type="PROSITE" id="PS00036"/>
    </source>
</evidence>
<feature type="compositionally biased region" description="Low complexity" evidence="2">
    <location>
        <begin position="172"/>
        <end position="184"/>
    </location>
</feature>
<gene>
    <name evidence="4" type="ORF">DFH08DRAFT_836320</name>
</gene>
<dbReference type="CDD" id="cd12193">
    <property type="entry name" value="bZIP_GCN4"/>
    <property type="match status" value="1"/>
</dbReference>
<feature type="region of interest" description="Disordered" evidence="2">
    <location>
        <begin position="349"/>
        <end position="381"/>
    </location>
</feature>
<dbReference type="InterPro" id="IPR004827">
    <property type="entry name" value="bZIP"/>
</dbReference>
<keyword evidence="1" id="KW-0175">Coiled coil</keyword>
<dbReference type="AlphaFoldDB" id="A0AAD7ASD5"/>
<feature type="region of interest" description="Disordered" evidence="2">
    <location>
        <begin position="19"/>
        <end position="184"/>
    </location>
</feature>
<dbReference type="Pfam" id="PF07716">
    <property type="entry name" value="bZIP_2"/>
    <property type="match status" value="1"/>
</dbReference>
<accession>A0AAD7ASD5</accession>
<dbReference type="Gene3D" id="3.30.160.60">
    <property type="entry name" value="Classic Zinc Finger"/>
    <property type="match status" value="1"/>
</dbReference>
<feature type="domain" description="BZIP" evidence="3">
    <location>
        <begin position="451"/>
        <end position="465"/>
    </location>
</feature>
<organism evidence="4 5">
    <name type="scientific">Mycena albidolilacea</name>
    <dbReference type="NCBI Taxonomy" id="1033008"/>
    <lineage>
        <taxon>Eukaryota</taxon>
        <taxon>Fungi</taxon>
        <taxon>Dikarya</taxon>
        <taxon>Basidiomycota</taxon>
        <taxon>Agaricomycotina</taxon>
        <taxon>Agaricomycetes</taxon>
        <taxon>Agaricomycetidae</taxon>
        <taxon>Agaricales</taxon>
        <taxon>Marasmiineae</taxon>
        <taxon>Mycenaceae</taxon>
        <taxon>Mycena</taxon>
    </lineage>
</organism>
<protein>
    <recommendedName>
        <fullName evidence="3">BZIP domain-containing protein</fullName>
    </recommendedName>
</protein>
<dbReference type="PROSITE" id="PS00036">
    <property type="entry name" value="BZIP_BASIC"/>
    <property type="match status" value="1"/>
</dbReference>
<feature type="coiled-coil region" evidence="1">
    <location>
        <begin position="463"/>
        <end position="497"/>
    </location>
</feature>